<dbReference type="PANTHER" id="PTHR13117">
    <property type="entry name" value="ENDOPLASMIC RETICULUM MULTISPAN TRANSMEMBRANE PROTEIN-RELATED"/>
    <property type="match status" value="1"/>
</dbReference>
<comment type="caution">
    <text evidence="9">Lacks conserved residue(s) required for the propagation of feature annotation.</text>
</comment>
<evidence type="ECO:0000256" key="4">
    <source>
        <dbReference type="ARBA" id="ARBA00022692"/>
    </source>
</evidence>
<keyword evidence="4 9" id="KW-0812">Transmembrane</keyword>
<evidence type="ECO:0000256" key="5">
    <source>
        <dbReference type="ARBA" id="ARBA00022824"/>
    </source>
</evidence>
<proteinExistence type="inferred from homology"/>
<evidence type="ECO:0000256" key="2">
    <source>
        <dbReference type="ARBA" id="ARBA00004922"/>
    </source>
</evidence>
<keyword evidence="7 9" id="KW-0472">Membrane</keyword>
<keyword evidence="6 9" id="KW-1133">Transmembrane helix</keyword>
<dbReference type="Proteomes" id="UP000887566">
    <property type="component" value="Unplaced"/>
</dbReference>
<sequence>MSTASHFFSSFRYSFGGQLISRLGSFGVNIYLLRTVDKTVLGVANVRLTLLYTTILFLVREPFRKACLEADEKKADANVNRTNWARLINLLWLCPLLSVVIGAFLSAIWILCLVQPDESVVPNYSSAVGLFWLSTVIEACAEPLWILCQRFQLTGHVAFVQSTHVFLQRIIVAGLIVFFPQCDLMAFCIAQVGAAIVYLALFLLRLMQLVAAKDERVAELRSIRDALPSLQAGIDIRRWKLVRSFFGHSLVKQTLTDGAGYIMTFFNVISFGEQAVYDAIERLGSLVARIVLAPLEESAYVYFSQNIKRHLSADKQEK</sequence>
<comment type="similarity">
    <text evidence="3 9">Belongs to the RFT1 family.</text>
</comment>
<name>A0A914XLD4_9BILA</name>
<organism evidence="10 11">
    <name type="scientific">Plectus sambesii</name>
    <dbReference type="NCBI Taxonomy" id="2011161"/>
    <lineage>
        <taxon>Eukaryota</taxon>
        <taxon>Metazoa</taxon>
        <taxon>Ecdysozoa</taxon>
        <taxon>Nematoda</taxon>
        <taxon>Chromadorea</taxon>
        <taxon>Plectida</taxon>
        <taxon>Plectina</taxon>
        <taxon>Plectoidea</taxon>
        <taxon>Plectidae</taxon>
        <taxon>Plectus</taxon>
    </lineage>
</organism>
<dbReference type="AlphaFoldDB" id="A0A914XLD4"/>
<evidence type="ECO:0000256" key="7">
    <source>
        <dbReference type="ARBA" id="ARBA00023136"/>
    </source>
</evidence>
<feature type="transmembrane region" description="Helical" evidence="9">
    <location>
        <begin position="157"/>
        <end position="178"/>
    </location>
</feature>
<evidence type="ECO:0000256" key="1">
    <source>
        <dbReference type="ARBA" id="ARBA00004477"/>
    </source>
</evidence>
<dbReference type="GO" id="GO:0005789">
    <property type="term" value="C:endoplasmic reticulum membrane"/>
    <property type="evidence" value="ECO:0007669"/>
    <property type="project" value="UniProtKB-SubCell"/>
</dbReference>
<protein>
    <recommendedName>
        <fullName evidence="9">Protein RFT1 homolog</fullName>
    </recommendedName>
</protein>
<dbReference type="PANTHER" id="PTHR13117:SF5">
    <property type="entry name" value="PROTEIN RFT1 HOMOLOG"/>
    <property type="match status" value="1"/>
</dbReference>
<evidence type="ECO:0000256" key="9">
    <source>
        <dbReference type="RuleBase" id="RU365067"/>
    </source>
</evidence>
<feature type="transmembrane region" description="Helical" evidence="9">
    <location>
        <begin position="39"/>
        <end position="59"/>
    </location>
</feature>
<evidence type="ECO:0000256" key="6">
    <source>
        <dbReference type="ARBA" id="ARBA00022989"/>
    </source>
</evidence>
<dbReference type="GO" id="GO:0034203">
    <property type="term" value="P:glycolipid translocation"/>
    <property type="evidence" value="ECO:0007669"/>
    <property type="project" value="TreeGrafter"/>
</dbReference>
<evidence type="ECO:0000313" key="11">
    <source>
        <dbReference type="WBParaSite" id="PSAMB.scaffold8854size5691.g31857.t2"/>
    </source>
</evidence>
<comment type="function">
    <text evidence="8 9">Intramembrane glycolipid transporter that operates in the biosynthetic pathway of dolichol-linked oligosaccharides, the glycan precursors employed in protein asparagine (N)-glycosylation. The sequential addition of sugars to dolichol pyrophosphate produces dolichol-linked oligosaccharides containing fourteen sugars, including two GlcNAcs, nine mannoses and three glucoses. Once assembled, the oligosaccharide is transferred from the lipid to nascent proteins by oligosaccharyltransferases. The assembly of dolichol-linked oligosaccharides begins on the cytosolic side of the endoplasmic reticulum membrane and finishes in its lumen. RFT1 could mediate the translocation of the cytosolically oriented intermediate DolPP-GlcNAc2Man5, produced by ALG11, into the ER lumen where dolichol-linked oligosaccharides assembly continues. However, the intramembrane lipid transporter activity could not be confirmed in vitro.</text>
</comment>
<accession>A0A914XLD4</accession>
<dbReference type="Pfam" id="PF04506">
    <property type="entry name" value="Rft-1"/>
    <property type="match status" value="1"/>
</dbReference>
<dbReference type="GO" id="GO:0006488">
    <property type="term" value="P:dolichol-linked oligosaccharide biosynthetic process"/>
    <property type="evidence" value="ECO:0007669"/>
    <property type="project" value="InterPro"/>
</dbReference>
<feature type="transmembrane region" description="Helical" evidence="9">
    <location>
        <begin position="123"/>
        <end position="145"/>
    </location>
</feature>
<feature type="transmembrane region" description="Helical" evidence="9">
    <location>
        <begin position="184"/>
        <end position="204"/>
    </location>
</feature>
<reference evidence="11" key="1">
    <citation type="submission" date="2022-11" db="UniProtKB">
        <authorList>
            <consortium name="WormBaseParasite"/>
        </authorList>
    </citation>
    <scope>IDENTIFICATION</scope>
</reference>
<evidence type="ECO:0000313" key="10">
    <source>
        <dbReference type="Proteomes" id="UP000887566"/>
    </source>
</evidence>
<comment type="subcellular location">
    <subcellularLocation>
        <location evidence="1 9">Endoplasmic reticulum membrane</location>
        <topology evidence="1 9">Multi-pass membrane protein</topology>
    </subcellularLocation>
</comment>
<dbReference type="InterPro" id="IPR007594">
    <property type="entry name" value="RFT1"/>
</dbReference>
<comment type="pathway">
    <text evidence="2">Protein modification; protein glycosylation.</text>
</comment>
<feature type="transmembrane region" description="Helical" evidence="9">
    <location>
        <begin position="90"/>
        <end position="111"/>
    </location>
</feature>
<evidence type="ECO:0000256" key="3">
    <source>
        <dbReference type="ARBA" id="ARBA00010288"/>
    </source>
</evidence>
<evidence type="ECO:0000256" key="8">
    <source>
        <dbReference type="ARBA" id="ARBA00045912"/>
    </source>
</evidence>
<keyword evidence="10" id="KW-1185">Reference proteome</keyword>
<dbReference type="WBParaSite" id="PSAMB.scaffold8854size5691.g31857.t2">
    <property type="protein sequence ID" value="PSAMB.scaffold8854size5691.g31857.t2"/>
    <property type="gene ID" value="PSAMB.scaffold8854size5691.g31857"/>
</dbReference>
<keyword evidence="5" id="KW-0256">Endoplasmic reticulum</keyword>